<proteinExistence type="predicted"/>
<dbReference type="PANTHER" id="PTHR20978">
    <property type="entry name" value="SPLICING FACTOR 3B SUBUNIT 5"/>
    <property type="match status" value="1"/>
</dbReference>
<sequence length="170" mass="19175">MVAAAVLSGMVVGIFNHGHSSKSPSPACANLPLRRPARTERKMDLKASDRFNINSQLEHLQAKYVGTGHADLSRFEWAVNIQRDSYASFIGHYPILAYFAVAENESIGRERYNFMQVRHCSIYSLLKCCCPVVFHQRGKKIEVDYRSVFESTSVADCGFLLRGSRETIRV</sequence>
<gene>
    <name evidence="1" type="ORF">MUK42_20913</name>
</gene>
<dbReference type="Proteomes" id="UP001055439">
    <property type="component" value="Chromosome 5"/>
</dbReference>
<dbReference type="EMBL" id="CP097507">
    <property type="protein sequence ID" value="URE00158.1"/>
    <property type="molecule type" value="Genomic_DNA"/>
</dbReference>
<reference evidence="1" key="1">
    <citation type="submission" date="2022-05" db="EMBL/GenBank/DDBJ databases">
        <title>The Musa troglodytarum L. genome provides insights into the mechanism of non-climacteric behaviour and enrichment of carotenoids.</title>
        <authorList>
            <person name="Wang J."/>
        </authorList>
    </citation>
    <scope>NUCLEOTIDE SEQUENCE</scope>
    <source>
        <tissue evidence="1">Leaf</tissue>
    </source>
</reference>
<keyword evidence="2" id="KW-1185">Reference proteome</keyword>
<dbReference type="AlphaFoldDB" id="A0A9E7JZ71"/>
<dbReference type="PANTHER" id="PTHR20978:SF10">
    <property type="entry name" value="SPLICING FACTOR SUBUNIT"/>
    <property type="match status" value="1"/>
</dbReference>
<dbReference type="Pfam" id="PF07189">
    <property type="entry name" value="SF3b10"/>
    <property type="match status" value="1"/>
</dbReference>
<dbReference type="GO" id="GO:0000398">
    <property type="term" value="P:mRNA splicing, via spliceosome"/>
    <property type="evidence" value="ECO:0007669"/>
    <property type="project" value="TreeGrafter"/>
</dbReference>
<dbReference type="OrthoDB" id="598235at2759"/>
<organism evidence="1 2">
    <name type="scientific">Musa troglodytarum</name>
    <name type="common">fe'i banana</name>
    <dbReference type="NCBI Taxonomy" id="320322"/>
    <lineage>
        <taxon>Eukaryota</taxon>
        <taxon>Viridiplantae</taxon>
        <taxon>Streptophyta</taxon>
        <taxon>Embryophyta</taxon>
        <taxon>Tracheophyta</taxon>
        <taxon>Spermatophyta</taxon>
        <taxon>Magnoliopsida</taxon>
        <taxon>Liliopsida</taxon>
        <taxon>Zingiberales</taxon>
        <taxon>Musaceae</taxon>
        <taxon>Musa</taxon>
    </lineage>
</organism>
<accession>A0A9E7JZ71</accession>
<evidence type="ECO:0000313" key="2">
    <source>
        <dbReference type="Proteomes" id="UP001055439"/>
    </source>
</evidence>
<dbReference type="InterPro" id="IPR009846">
    <property type="entry name" value="SF3b5/RDS3-10"/>
</dbReference>
<evidence type="ECO:0000313" key="1">
    <source>
        <dbReference type="EMBL" id="URE00158.1"/>
    </source>
</evidence>
<protein>
    <submittedName>
        <fullName evidence="1">Splicing factor 3B subunit 10 (SF3b10)</fullName>
    </submittedName>
</protein>
<dbReference type="GO" id="GO:0071011">
    <property type="term" value="C:precatalytic spliceosome"/>
    <property type="evidence" value="ECO:0007669"/>
    <property type="project" value="TreeGrafter"/>
</dbReference>
<dbReference type="GO" id="GO:0005686">
    <property type="term" value="C:U2 snRNP"/>
    <property type="evidence" value="ECO:0007669"/>
    <property type="project" value="TreeGrafter"/>
</dbReference>
<name>A0A9E7JZ71_9LILI</name>